<reference evidence="4 5" key="1">
    <citation type="journal article" date="2008" name="BMC Genomics">
        <title>The missing link: Bordetella petrii is endowed with both the metabolic versatility of environmental bacteria and virulence traits of pathogenic Bordetellae.</title>
        <authorList>
            <person name="Gross R."/>
            <person name="Guzman C.A."/>
            <person name="Sebaihia M."/>
            <person name="Martins Dos Santos V.A."/>
            <person name="Pieper D.H."/>
            <person name="Koebnik R."/>
            <person name="Lechner M."/>
            <person name="Bartels D."/>
            <person name="Buhrmester J."/>
            <person name="Choudhuri J.V."/>
            <person name="Ebensen T."/>
            <person name="Gaigalat L."/>
            <person name="Herrmann S."/>
            <person name="Khachane A.N."/>
            <person name="Larisch C."/>
            <person name="Link S."/>
            <person name="Linke B."/>
            <person name="Meyer F."/>
            <person name="Mormann S."/>
            <person name="Nakunst D."/>
            <person name="Rueckert C."/>
            <person name="Schneiker-Bekel S."/>
            <person name="Schulze K."/>
            <person name="Vorhoelter F.J."/>
            <person name="Yevsa T."/>
            <person name="Engle J.T."/>
            <person name="Goldman W.E."/>
            <person name="Puehler A."/>
            <person name="Goebel U.B."/>
            <person name="Goesmann A."/>
            <person name="Bloecker H."/>
            <person name="Kaiser O."/>
            <person name="Martinez-Arias R."/>
        </authorList>
    </citation>
    <scope>NUCLEOTIDE SEQUENCE [LARGE SCALE GENOMIC DNA]</scope>
    <source>
        <strain evidence="5">ATCC BAA-461 / DSM 12804 / CCUG 43448 / CIP 107267 / Se-1111R</strain>
    </source>
</reference>
<sequence length="452" mass="47152">MQAGSPSGISQALAQFIAHCHWEDIPEAIRHEARRSLLNYFAVALAGALDPTLDIAVATYGRFAASRQASLVGRPERFDMLNAAALNAMSANVYDFDDTHHPTIIHPTAPVAPALFALAQAQRMSGAELLLAFVLGVETECRLGNAVSPGHYARGWHITSTCGVFGAAMAAGKHLALPSGQLVWALGSAASQAGGLVETLGTMAKSVGVGNAARNGLLAALLAQQGFDGPAAPLEGARGFLRVTADQPDLSTVTQGLGEHWQLAANTYKPYPCGVVLNPVIDACLALAADPRLRQAGPAGIERITLTGHPLLRQRTDRPAVATGRESQVSAQHAVAVALARGRAGLAEFSDSAVRDPALCELGAKVAVREAEGYSVDAVQVRIDLRGGMQLQHSVEAARGSAARPLSDSDLEQKLRELGGAARPGWNAAPLIDALWRLEDAPDAAQVMALAA</sequence>
<dbReference type="Gene3D" id="1.10.4100.10">
    <property type="entry name" value="2-methylcitrate dehydratase PrpD"/>
    <property type="match status" value="1"/>
</dbReference>
<evidence type="ECO:0000313" key="5">
    <source>
        <dbReference type="Proteomes" id="UP000001225"/>
    </source>
</evidence>
<dbReference type="EMBL" id="AM902716">
    <property type="protein sequence ID" value="CAP41989.1"/>
    <property type="molecule type" value="Genomic_DNA"/>
</dbReference>
<evidence type="ECO:0000313" key="4">
    <source>
        <dbReference type="EMBL" id="CAP41989.1"/>
    </source>
</evidence>
<feature type="domain" description="MmgE/PrpD N-terminal" evidence="2">
    <location>
        <begin position="11"/>
        <end position="251"/>
    </location>
</feature>
<dbReference type="InterPro" id="IPR042183">
    <property type="entry name" value="MmgE/PrpD_sf_1"/>
</dbReference>
<dbReference type="InterPro" id="IPR036148">
    <property type="entry name" value="MmgE/PrpD_sf"/>
</dbReference>
<comment type="similarity">
    <text evidence="1">Belongs to the PrpD family.</text>
</comment>
<accession>A9IHU7</accession>
<dbReference type="PANTHER" id="PTHR16943">
    <property type="entry name" value="2-METHYLCITRATE DEHYDRATASE-RELATED"/>
    <property type="match status" value="1"/>
</dbReference>
<protein>
    <recommendedName>
        <fullName evidence="6">MmgE/PrpD family protein</fullName>
    </recommendedName>
</protein>
<dbReference type="Gene3D" id="3.30.1330.120">
    <property type="entry name" value="2-methylcitrate dehydratase PrpD"/>
    <property type="match status" value="1"/>
</dbReference>
<dbReference type="STRING" id="94624.Bpet1650"/>
<dbReference type="InterPro" id="IPR045336">
    <property type="entry name" value="MmgE_PrpD_N"/>
</dbReference>
<proteinExistence type="inferred from homology"/>
<keyword evidence="4" id="KW-0456">Lyase</keyword>
<dbReference type="Pfam" id="PF03972">
    <property type="entry name" value="MmgE_PrpD_N"/>
    <property type="match status" value="1"/>
</dbReference>
<keyword evidence="5" id="KW-1185">Reference proteome</keyword>
<organism evidence="4 5">
    <name type="scientific">Bordetella petrii (strain ATCC BAA-461 / DSM 12804 / CCUG 43448 / CIP 107267 / Se-1111R)</name>
    <dbReference type="NCBI Taxonomy" id="340100"/>
    <lineage>
        <taxon>Bacteria</taxon>
        <taxon>Pseudomonadati</taxon>
        <taxon>Pseudomonadota</taxon>
        <taxon>Betaproteobacteria</taxon>
        <taxon>Burkholderiales</taxon>
        <taxon>Alcaligenaceae</taxon>
        <taxon>Bordetella</taxon>
    </lineage>
</organism>
<dbReference type="Pfam" id="PF19305">
    <property type="entry name" value="MmgE_PrpD_C"/>
    <property type="match status" value="1"/>
</dbReference>
<dbReference type="InterPro" id="IPR042188">
    <property type="entry name" value="MmgE/PrpD_sf_2"/>
</dbReference>
<dbReference type="SUPFAM" id="SSF103378">
    <property type="entry name" value="2-methylcitrate dehydratase PrpD"/>
    <property type="match status" value="1"/>
</dbReference>
<name>A9IHU7_BORPD</name>
<dbReference type="InterPro" id="IPR045337">
    <property type="entry name" value="MmgE_PrpD_C"/>
</dbReference>
<evidence type="ECO:0008006" key="6">
    <source>
        <dbReference type="Google" id="ProtNLM"/>
    </source>
</evidence>
<dbReference type="Proteomes" id="UP000001225">
    <property type="component" value="Chromosome"/>
</dbReference>
<dbReference type="InterPro" id="IPR005656">
    <property type="entry name" value="MmgE_PrpD"/>
</dbReference>
<dbReference type="GO" id="GO:0016829">
    <property type="term" value="F:lyase activity"/>
    <property type="evidence" value="ECO:0007669"/>
    <property type="project" value="UniProtKB-KW"/>
</dbReference>
<evidence type="ECO:0000259" key="3">
    <source>
        <dbReference type="Pfam" id="PF19305"/>
    </source>
</evidence>
<dbReference type="eggNOG" id="COG2079">
    <property type="taxonomic scope" value="Bacteria"/>
</dbReference>
<evidence type="ECO:0000256" key="1">
    <source>
        <dbReference type="ARBA" id="ARBA00006174"/>
    </source>
</evidence>
<evidence type="ECO:0000259" key="2">
    <source>
        <dbReference type="Pfam" id="PF03972"/>
    </source>
</evidence>
<dbReference type="KEGG" id="bpt:Bpet1650"/>
<dbReference type="AlphaFoldDB" id="A9IHU7"/>
<dbReference type="PANTHER" id="PTHR16943:SF8">
    <property type="entry name" value="2-METHYLCITRATE DEHYDRATASE"/>
    <property type="match status" value="1"/>
</dbReference>
<feature type="domain" description="MmgE/PrpD C-terminal" evidence="3">
    <location>
        <begin position="271"/>
        <end position="419"/>
    </location>
</feature>
<gene>
    <name evidence="4" type="ordered locus">Bpet1650</name>
</gene>